<feature type="region of interest" description="Disordered" evidence="1">
    <location>
        <begin position="20"/>
        <end position="67"/>
    </location>
</feature>
<evidence type="ECO:0000256" key="1">
    <source>
        <dbReference type="SAM" id="MobiDB-lite"/>
    </source>
</evidence>
<evidence type="ECO:0000313" key="2">
    <source>
        <dbReference type="EMBL" id="EDW40075.1"/>
    </source>
</evidence>
<sequence length="67" mass="6964">MLGHPLANCATSTNLANCTSPCGSRRGAGNDDYDKDEAVVDDDDDDGDDDDYATRGAGNNRSLLAGK</sequence>
<protein>
    <submittedName>
        <fullName evidence="2">GL18084</fullName>
    </submittedName>
</protein>
<feature type="compositionally biased region" description="Acidic residues" evidence="1">
    <location>
        <begin position="31"/>
        <end position="51"/>
    </location>
</feature>
<evidence type="ECO:0000313" key="3">
    <source>
        <dbReference type="Proteomes" id="UP000008744"/>
    </source>
</evidence>
<dbReference type="EMBL" id="CH479275">
    <property type="protein sequence ID" value="EDW40075.1"/>
    <property type="molecule type" value="Genomic_DNA"/>
</dbReference>
<keyword evidence="3" id="KW-1185">Reference proteome</keyword>
<reference evidence="2 3" key="1">
    <citation type="journal article" date="2007" name="Nature">
        <title>Evolution of genes and genomes on the Drosophila phylogeny.</title>
        <authorList>
            <consortium name="Drosophila 12 Genomes Consortium"/>
            <person name="Clark A.G."/>
            <person name="Eisen M.B."/>
            <person name="Smith D.R."/>
            <person name="Bergman C.M."/>
            <person name="Oliver B."/>
            <person name="Markow T.A."/>
            <person name="Kaufman T.C."/>
            <person name="Kellis M."/>
            <person name="Gelbart W."/>
            <person name="Iyer V.N."/>
            <person name="Pollard D.A."/>
            <person name="Sackton T.B."/>
            <person name="Larracuente A.M."/>
            <person name="Singh N.D."/>
            <person name="Abad J.P."/>
            <person name="Abt D.N."/>
            <person name="Adryan B."/>
            <person name="Aguade M."/>
            <person name="Akashi H."/>
            <person name="Anderson W.W."/>
            <person name="Aquadro C.F."/>
            <person name="Ardell D.H."/>
            <person name="Arguello R."/>
            <person name="Artieri C.G."/>
            <person name="Barbash D.A."/>
            <person name="Barker D."/>
            <person name="Barsanti P."/>
            <person name="Batterham P."/>
            <person name="Batzoglou S."/>
            <person name="Begun D."/>
            <person name="Bhutkar A."/>
            <person name="Blanco E."/>
            <person name="Bosak S.A."/>
            <person name="Bradley R.K."/>
            <person name="Brand A.D."/>
            <person name="Brent M.R."/>
            <person name="Brooks A.N."/>
            <person name="Brown R.H."/>
            <person name="Butlin R.K."/>
            <person name="Caggese C."/>
            <person name="Calvi B.R."/>
            <person name="Bernardo de Carvalho A."/>
            <person name="Caspi A."/>
            <person name="Castrezana S."/>
            <person name="Celniker S.E."/>
            <person name="Chang J.L."/>
            <person name="Chapple C."/>
            <person name="Chatterji S."/>
            <person name="Chinwalla A."/>
            <person name="Civetta A."/>
            <person name="Clifton S.W."/>
            <person name="Comeron J.M."/>
            <person name="Costello J.C."/>
            <person name="Coyne J.A."/>
            <person name="Daub J."/>
            <person name="David R.G."/>
            <person name="Delcher A.L."/>
            <person name="Delehaunty K."/>
            <person name="Do C.B."/>
            <person name="Ebling H."/>
            <person name="Edwards K."/>
            <person name="Eickbush T."/>
            <person name="Evans J.D."/>
            <person name="Filipski A."/>
            <person name="Findeiss S."/>
            <person name="Freyhult E."/>
            <person name="Fulton L."/>
            <person name="Fulton R."/>
            <person name="Garcia A.C."/>
            <person name="Gardiner A."/>
            <person name="Garfield D.A."/>
            <person name="Garvin B.E."/>
            <person name="Gibson G."/>
            <person name="Gilbert D."/>
            <person name="Gnerre S."/>
            <person name="Godfrey J."/>
            <person name="Good R."/>
            <person name="Gotea V."/>
            <person name="Gravely B."/>
            <person name="Greenberg A.J."/>
            <person name="Griffiths-Jones S."/>
            <person name="Gross S."/>
            <person name="Guigo R."/>
            <person name="Gustafson E.A."/>
            <person name="Haerty W."/>
            <person name="Hahn M.W."/>
            <person name="Halligan D.L."/>
            <person name="Halpern A.L."/>
            <person name="Halter G.M."/>
            <person name="Han M.V."/>
            <person name="Heger A."/>
            <person name="Hillier L."/>
            <person name="Hinrichs A.S."/>
            <person name="Holmes I."/>
            <person name="Hoskins R.A."/>
            <person name="Hubisz M.J."/>
            <person name="Hultmark D."/>
            <person name="Huntley M.A."/>
            <person name="Jaffe D.B."/>
            <person name="Jagadeeshan S."/>
            <person name="Jeck W.R."/>
            <person name="Johnson J."/>
            <person name="Jones C.D."/>
            <person name="Jordan W.C."/>
            <person name="Karpen G.H."/>
            <person name="Kataoka E."/>
            <person name="Keightley P.D."/>
            <person name="Kheradpour P."/>
            <person name="Kirkness E.F."/>
            <person name="Koerich L.B."/>
            <person name="Kristiansen K."/>
            <person name="Kudrna D."/>
            <person name="Kulathinal R.J."/>
            <person name="Kumar S."/>
            <person name="Kwok R."/>
            <person name="Lander E."/>
            <person name="Langley C.H."/>
            <person name="Lapoint R."/>
            <person name="Lazzaro B.P."/>
            <person name="Lee S.J."/>
            <person name="Levesque L."/>
            <person name="Li R."/>
            <person name="Lin C.F."/>
            <person name="Lin M.F."/>
            <person name="Lindblad-Toh K."/>
            <person name="Llopart A."/>
            <person name="Long M."/>
            <person name="Low L."/>
            <person name="Lozovsky E."/>
            <person name="Lu J."/>
            <person name="Luo M."/>
            <person name="Machado C.A."/>
            <person name="Makalowski W."/>
            <person name="Marzo M."/>
            <person name="Matsuda M."/>
            <person name="Matzkin L."/>
            <person name="McAllister B."/>
            <person name="McBride C.S."/>
            <person name="McKernan B."/>
            <person name="McKernan K."/>
            <person name="Mendez-Lago M."/>
            <person name="Minx P."/>
            <person name="Mollenhauer M.U."/>
            <person name="Montooth K."/>
            <person name="Mount S.M."/>
            <person name="Mu X."/>
            <person name="Myers E."/>
            <person name="Negre B."/>
            <person name="Newfeld S."/>
            <person name="Nielsen R."/>
            <person name="Noor M.A."/>
            <person name="O'Grady P."/>
            <person name="Pachter L."/>
            <person name="Papaceit M."/>
            <person name="Parisi M.J."/>
            <person name="Parisi M."/>
            <person name="Parts L."/>
            <person name="Pedersen J.S."/>
            <person name="Pesole G."/>
            <person name="Phillippy A.M."/>
            <person name="Ponting C.P."/>
            <person name="Pop M."/>
            <person name="Porcelli D."/>
            <person name="Powell J.R."/>
            <person name="Prohaska S."/>
            <person name="Pruitt K."/>
            <person name="Puig M."/>
            <person name="Quesneville H."/>
            <person name="Ram K.R."/>
            <person name="Rand D."/>
            <person name="Rasmussen M.D."/>
            <person name="Reed L.K."/>
            <person name="Reenan R."/>
            <person name="Reily A."/>
            <person name="Remington K.A."/>
            <person name="Rieger T.T."/>
            <person name="Ritchie M.G."/>
            <person name="Robin C."/>
            <person name="Rogers Y.H."/>
            <person name="Rohde C."/>
            <person name="Rozas J."/>
            <person name="Rubenfield M.J."/>
            <person name="Ruiz A."/>
            <person name="Russo S."/>
            <person name="Salzberg S.L."/>
            <person name="Sanchez-Gracia A."/>
            <person name="Saranga D.J."/>
            <person name="Sato H."/>
            <person name="Schaeffer S.W."/>
            <person name="Schatz M.C."/>
            <person name="Schlenke T."/>
            <person name="Schwartz R."/>
            <person name="Segarra C."/>
            <person name="Singh R.S."/>
            <person name="Sirot L."/>
            <person name="Sirota M."/>
            <person name="Sisneros N.B."/>
            <person name="Smith C.D."/>
            <person name="Smith T.F."/>
            <person name="Spieth J."/>
            <person name="Stage D.E."/>
            <person name="Stark A."/>
            <person name="Stephan W."/>
            <person name="Strausberg R.L."/>
            <person name="Strempel S."/>
            <person name="Sturgill D."/>
            <person name="Sutton G."/>
            <person name="Sutton G.G."/>
            <person name="Tao W."/>
            <person name="Teichmann S."/>
            <person name="Tobari Y.N."/>
            <person name="Tomimura Y."/>
            <person name="Tsolas J.M."/>
            <person name="Valente V.L."/>
            <person name="Venter E."/>
            <person name="Venter J.C."/>
            <person name="Vicario S."/>
            <person name="Vieira F.G."/>
            <person name="Vilella A.J."/>
            <person name="Villasante A."/>
            <person name="Walenz B."/>
            <person name="Wang J."/>
            <person name="Wasserman M."/>
            <person name="Watts T."/>
            <person name="Wilson D."/>
            <person name="Wilson R.K."/>
            <person name="Wing R.A."/>
            <person name="Wolfner M.F."/>
            <person name="Wong A."/>
            <person name="Wong G.K."/>
            <person name="Wu C.I."/>
            <person name="Wu G."/>
            <person name="Yamamoto D."/>
            <person name="Yang H.P."/>
            <person name="Yang S.P."/>
            <person name="Yorke J.A."/>
            <person name="Yoshida K."/>
            <person name="Zdobnov E."/>
            <person name="Zhang P."/>
            <person name="Zhang Y."/>
            <person name="Zimin A.V."/>
            <person name="Baldwin J."/>
            <person name="Abdouelleil A."/>
            <person name="Abdulkadir J."/>
            <person name="Abebe A."/>
            <person name="Abera B."/>
            <person name="Abreu J."/>
            <person name="Acer S.C."/>
            <person name="Aftuck L."/>
            <person name="Alexander A."/>
            <person name="An P."/>
            <person name="Anderson E."/>
            <person name="Anderson S."/>
            <person name="Arachi H."/>
            <person name="Azer M."/>
            <person name="Bachantsang P."/>
            <person name="Barry A."/>
            <person name="Bayul T."/>
            <person name="Berlin A."/>
            <person name="Bessette D."/>
            <person name="Bloom T."/>
            <person name="Blye J."/>
            <person name="Boguslavskiy L."/>
            <person name="Bonnet C."/>
            <person name="Boukhgalter B."/>
            <person name="Bourzgui I."/>
            <person name="Brown A."/>
            <person name="Cahill P."/>
            <person name="Channer S."/>
            <person name="Cheshatsang Y."/>
            <person name="Chuda L."/>
            <person name="Citroen M."/>
            <person name="Collymore A."/>
            <person name="Cooke P."/>
            <person name="Costello M."/>
            <person name="D'Aco K."/>
            <person name="Daza R."/>
            <person name="De Haan G."/>
            <person name="DeGray S."/>
            <person name="DeMaso C."/>
            <person name="Dhargay N."/>
            <person name="Dooley K."/>
            <person name="Dooley E."/>
            <person name="Doricent M."/>
            <person name="Dorje P."/>
            <person name="Dorjee K."/>
            <person name="Dupes A."/>
            <person name="Elong R."/>
            <person name="Falk J."/>
            <person name="Farina A."/>
            <person name="Faro S."/>
            <person name="Ferguson D."/>
            <person name="Fisher S."/>
            <person name="Foley C.D."/>
            <person name="Franke A."/>
            <person name="Friedrich D."/>
            <person name="Gadbois L."/>
            <person name="Gearin G."/>
            <person name="Gearin C.R."/>
            <person name="Giannoukos G."/>
            <person name="Goode T."/>
            <person name="Graham J."/>
            <person name="Grandbois E."/>
            <person name="Grewal S."/>
            <person name="Gyaltsen K."/>
            <person name="Hafez N."/>
            <person name="Hagos B."/>
            <person name="Hall J."/>
            <person name="Henson C."/>
            <person name="Hollinger A."/>
            <person name="Honan T."/>
            <person name="Huard M.D."/>
            <person name="Hughes L."/>
            <person name="Hurhula B."/>
            <person name="Husby M.E."/>
            <person name="Kamat A."/>
            <person name="Kanga B."/>
            <person name="Kashin S."/>
            <person name="Khazanovich D."/>
            <person name="Kisner P."/>
            <person name="Lance K."/>
            <person name="Lara M."/>
            <person name="Lee W."/>
            <person name="Lennon N."/>
            <person name="Letendre F."/>
            <person name="LeVine R."/>
            <person name="Lipovsky A."/>
            <person name="Liu X."/>
            <person name="Liu J."/>
            <person name="Liu S."/>
            <person name="Lokyitsang T."/>
            <person name="Lokyitsang Y."/>
            <person name="Lubonja R."/>
            <person name="Lui A."/>
            <person name="MacDonald P."/>
            <person name="Magnisalis V."/>
            <person name="Maru K."/>
            <person name="Matthews C."/>
            <person name="McCusker W."/>
            <person name="McDonough S."/>
            <person name="Mehta T."/>
            <person name="Meldrim J."/>
            <person name="Meneus L."/>
            <person name="Mihai O."/>
            <person name="Mihalev A."/>
            <person name="Mihova T."/>
            <person name="Mittelman R."/>
            <person name="Mlenga V."/>
            <person name="Montmayeur A."/>
            <person name="Mulrain L."/>
            <person name="Navidi A."/>
            <person name="Naylor J."/>
            <person name="Negash T."/>
            <person name="Nguyen T."/>
            <person name="Nguyen N."/>
            <person name="Nicol R."/>
            <person name="Norbu C."/>
            <person name="Norbu N."/>
            <person name="Novod N."/>
            <person name="O'Neill B."/>
            <person name="Osman S."/>
            <person name="Markiewicz E."/>
            <person name="Oyono O.L."/>
            <person name="Patti C."/>
            <person name="Phunkhang P."/>
            <person name="Pierre F."/>
            <person name="Priest M."/>
            <person name="Raghuraman S."/>
            <person name="Rege F."/>
            <person name="Reyes R."/>
            <person name="Rise C."/>
            <person name="Rogov P."/>
            <person name="Ross K."/>
            <person name="Ryan E."/>
            <person name="Settipalli S."/>
            <person name="Shea T."/>
            <person name="Sherpa N."/>
            <person name="Shi L."/>
            <person name="Shih D."/>
            <person name="Sparrow T."/>
            <person name="Spaulding J."/>
            <person name="Stalker J."/>
            <person name="Stange-Thomann N."/>
            <person name="Stavropoulos S."/>
            <person name="Stone C."/>
            <person name="Strader C."/>
            <person name="Tesfaye S."/>
            <person name="Thomson T."/>
            <person name="Thoulutsang Y."/>
            <person name="Thoulutsang D."/>
            <person name="Topham K."/>
            <person name="Topping I."/>
            <person name="Tsamla T."/>
            <person name="Vassiliev H."/>
            <person name="Vo A."/>
            <person name="Wangchuk T."/>
            <person name="Wangdi T."/>
            <person name="Weiand M."/>
            <person name="Wilkinson J."/>
            <person name="Wilson A."/>
            <person name="Yadav S."/>
            <person name="Young G."/>
            <person name="Yu Q."/>
            <person name="Zembek L."/>
            <person name="Zhong D."/>
            <person name="Zimmer A."/>
            <person name="Zwirko Z."/>
            <person name="Jaffe D.B."/>
            <person name="Alvarez P."/>
            <person name="Brockman W."/>
            <person name="Butler J."/>
            <person name="Chin C."/>
            <person name="Gnerre S."/>
            <person name="Grabherr M."/>
            <person name="Kleber M."/>
            <person name="Mauceli E."/>
            <person name="MacCallum I."/>
        </authorList>
    </citation>
    <scope>NUCLEOTIDE SEQUENCE [LARGE SCALE GENOMIC DNA]</scope>
    <source>
        <strain evidence="3">MSH-3 / Tucson 14011-0111.49</strain>
    </source>
</reference>
<accession>B4HC44</accession>
<organism evidence="3">
    <name type="scientific">Drosophila persimilis</name>
    <name type="common">Fruit fly</name>
    <dbReference type="NCBI Taxonomy" id="7234"/>
    <lineage>
        <taxon>Eukaryota</taxon>
        <taxon>Metazoa</taxon>
        <taxon>Ecdysozoa</taxon>
        <taxon>Arthropoda</taxon>
        <taxon>Hexapoda</taxon>
        <taxon>Insecta</taxon>
        <taxon>Pterygota</taxon>
        <taxon>Neoptera</taxon>
        <taxon>Endopterygota</taxon>
        <taxon>Diptera</taxon>
        <taxon>Brachycera</taxon>
        <taxon>Muscomorpha</taxon>
        <taxon>Ephydroidea</taxon>
        <taxon>Drosophilidae</taxon>
        <taxon>Drosophila</taxon>
        <taxon>Sophophora</taxon>
    </lineage>
</organism>
<feature type="compositionally biased region" description="Polar residues" evidence="1">
    <location>
        <begin position="57"/>
        <end position="67"/>
    </location>
</feature>
<dbReference type="Proteomes" id="UP000008744">
    <property type="component" value="Unassembled WGS sequence"/>
</dbReference>
<dbReference type="AlphaFoldDB" id="B4HC44"/>
<name>B4HC44_DROPE</name>
<proteinExistence type="predicted"/>
<gene>
    <name evidence="2" type="primary">Dper\GL18084</name>
    <name evidence="2" type="ORF">Dper_GL18084</name>
</gene>
<dbReference type="HOGENOM" id="CLU_2815181_0_0_1"/>